<keyword evidence="7" id="KW-0346">Stress response</keyword>
<evidence type="ECO:0000256" key="3">
    <source>
        <dbReference type="ARBA" id="ARBA00022722"/>
    </source>
</evidence>
<evidence type="ECO:0008006" key="10">
    <source>
        <dbReference type="Google" id="ProtNLM"/>
    </source>
</evidence>
<dbReference type="Gene3D" id="3.30.920.30">
    <property type="entry name" value="Hypothetical protein"/>
    <property type="match status" value="1"/>
</dbReference>
<dbReference type="SUPFAM" id="SSF54786">
    <property type="entry name" value="YcfA/nrd intein domain"/>
    <property type="match status" value="1"/>
</dbReference>
<accession>A0A0F9ZL97</accession>
<keyword evidence="3" id="KW-0540">Nuclease</keyword>
<comment type="caution">
    <text evidence="8">The sequence shown here is derived from an EMBL/GenBank/DDBJ whole genome shotgun (WGS) entry which is preliminary data.</text>
</comment>
<dbReference type="Pfam" id="PF07927">
    <property type="entry name" value="HicA_toxin"/>
    <property type="match status" value="1"/>
</dbReference>
<dbReference type="STRING" id="1618566.UR35_C0004G0050"/>
<dbReference type="GO" id="GO:0003729">
    <property type="term" value="F:mRNA binding"/>
    <property type="evidence" value="ECO:0007669"/>
    <property type="project" value="InterPro"/>
</dbReference>
<keyword evidence="6" id="KW-0694">RNA-binding</keyword>
<sequence>MPKLYTSRETVNAFKRANFSQVSQKGSHLKMRGFWNGKLQTVIVPIHKQIAFGTFQSILNQSGMSKSEFEQFIK</sequence>
<evidence type="ECO:0000256" key="1">
    <source>
        <dbReference type="ARBA" id="ARBA00006620"/>
    </source>
</evidence>
<evidence type="ECO:0000256" key="6">
    <source>
        <dbReference type="ARBA" id="ARBA00022884"/>
    </source>
</evidence>
<evidence type="ECO:0000256" key="2">
    <source>
        <dbReference type="ARBA" id="ARBA00022649"/>
    </source>
</evidence>
<evidence type="ECO:0000313" key="8">
    <source>
        <dbReference type="EMBL" id="KKP45018.1"/>
    </source>
</evidence>
<comment type="similarity">
    <text evidence="1">Belongs to the HicA mRNA interferase family.</text>
</comment>
<organism evidence="8 9">
    <name type="scientific">Candidatus Woesebacteria bacterium GW2011_GWB1_33_22</name>
    <dbReference type="NCBI Taxonomy" id="1618566"/>
    <lineage>
        <taxon>Bacteria</taxon>
        <taxon>Candidatus Woeseibacteriota</taxon>
    </lineage>
</organism>
<dbReference type="InterPro" id="IPR012933">
    <property type="entry name" value="HicA_mRNA_interferase"/>
</dbReference>
<keyword evidence="2" id="KW-1277">Toxin-antitoxin system</keyword>
<keyword evidence="4" id="KW-0255">Endonuclease</keyword>
<protein>
    <recommendedName>
        <fullName evidence="10">YcfA family protein</fullName>
    </recommendedName>
</protein>
<name>A0A0F9ZL97_9BACT</name>
<dbReference type="EMBL" id="LBOW01000004">
    <property type="protein sequence ID" value="KKP45018.1"/>
    <property type="molecule type" value="Genomic_DNA"/>
</dbReference>
<keyword evidence="5" id="KW-0378">Hydrolase</keyword>
<dbReference type="InterPro" id="IPR038570">
    <property type="entry name" value="HicA_sf"/>
</dbReference>
<dbReference type="GO" id="GO:0016787">
    <property type="term" value="F:hydrolase activity"/>
    <property type="evidence" value="ECO:0007669"/>
    <property type="project" value="UniProtKB-KW"/>
</dbReference>
<proteinExistence type="inferred from homology"/>
<evidence type="ECO:0000256" key="5">
    <source>
        <dbReference type="ARBA" id="ARBA00022801"/>
    </source>
</evidence>
<dbReference type="Proteomes" id="UP000034778">
    <property type="component" value="Unassembled WGS sequence"/>
</dbReference>
<evidence type="ECO:0000313" key="9">
    <source>
        <dbReference type="Proteomes" id="UP000034778"/>
    </source>
</evidence>
<evidence type="ECO:0000256" key="4">
    <source>
        <dbReference type="ARBA" id="ARBA00022759"/>
    </source>
</evidence>
<evidence type="ECO:0000256" key="7">
    <source>
        <dbReference type="ARBA" id="ARBA00023016"/>
    </source>
</evidence>
<dbReference type="GO" id="GO:0004519">
    <property type="term" value="F:endonuclease activity"/>
    <property type="evidence" value="ECO:0007669"/>
    <property type="project" value="UniProtKB-KW"/>
</dbReference>
<gene>
    <name evidence="8" type="ORF">UR35_C0004G0050</name>
</gene>
<reference evidence="8 9" key="1">
    <citation type="journal article" date="2015" name="Nature">
        <title>rRNA introns, odd ribosomes, and small enigmatic genomes across a large radiation of phyla.</title>
        <authorList>
            <person name="Brown C.T."/>
            <person name="Hug L.A."/>
            <person name="Thomas B.C."/>
            <person name="Sharon I."/>
            <person name="Castelle C.J."/>
            <person name="Singh A."/>
            <person name="Wilkins M.J."/>
            <person name="Williams K.H."/>
            <person name="Banfield J.F."/>
        </authorList>
    </citation>
    <scope>NUCLEOTIDE SEQUENCE [LARGE SCALE GENOMIC DNA]</scope>
</reference>
<dbReference type="AlphaFoldDB" id="A0A0F9ZL97"/>